<dbReference type="Pfam" id="PF14342">
    <property type="entry name" value="DUF4396"/>
    <property type="match status" value="1"/>
</dbReference>
<feature type="transmembrane region" description="Helical" evidence="1">
    <location>
        <begin position="105"/>
        <end position="123"/>
    </location>
</feature>
<feature type="transmembrane region" description="Helical" evidence="1">
    <location>
        <begin position="35"/>
        <end position="53"/>
    </location>
</feature>
<dbReference type="EMBL" id="LPVJ01000003">
    <property type="protein sequence ID" value="KUO97254.1"/>
    <property type="molecule type" value="Genomic_DNA"/>
</dbReference>
<evidence type="ECO:0000259" key="2">
    <source>
        <dbReference type="Pfam" id="PF14342"/>
    </source>
</evidence>
<keyword evidence="1" id="KW-1133">Transmembrane helix</keyword>
<evidence type="ECO:0000313" key="6">
    <source>
        <dbReference type="Proteomes" id="UP000077421"/>
    </source>
</evidence>
<reference evidence="3 5" key="1">
    <citation type="submission" date="2015-12" db="EMBL/GenBank/DDBJ databases">
        <title>Draft genome sequence of Acidibacillus ferrooxidans ITV001, isolated from a chalcopyrite acid mine drainage site in Brazil.</title>
        <authorList>
            <person name="Dall'Agnol H."/>
            <person name="Nancucheo I."/>
            <person name="Johnson B."/>
            <person name="Oliveira R."/>
            <person name="Leite L."/>
            <person name="Pylro V."/>
            <person name="Nunes G.L."/>
            <person name="Tzotzos G."/>
            <person name="Fernandes G.R."/>
            <person name="Dutra J."/>
            <person name="Orellana S.C."/>
            <person name="Oliveira G."/>
        </authorList>
    </citation>
    <scope>NUCLEOTIDE SEQUENCE [LARGE SCALE GENOMIC DNA]</scope>
    <source>
        <strain evidence="3">ITV001</strain>
        <strain evidence="5">ITV01</strain>
    </source>
</reference>
<dbReference type="OrthoDB" id="510720at2"/>
<reference evidence="4 6" key="2">
    <citation type="submission" date="2016-02" db="EMBL/GenBank/DDBJ databases">
        <title>Draft genome sequence of Acidibacillus ferrooxidans SLC66.</title>
        <authorList>
            <person name="Oliveira G."/>
            <person name="Nancucheo I."/>
            <person name="Dall'Agnol H."/>
            <person name="Johnson B."/>
            <person name="Oliveira R."/>
            <person name="Nunes G.L."/>
            <person name="Tzotzos G."/>
            <person name="Orellana S.C."/>
            <person name="Salim A.C."/>
            <person name="Araujo F.M."/>
        </authorList>
    </citation>
    <scope>NUCLEOTIDE SEQUENCE [LARGE SCALE GENOMIC DNA]</scope>
    <source>
        <strain evidence="4 6">SLC66</strain>
    </source>
</reference>
<keyword evidence="1" id="KW-0812">Transmembrane</keyword>
<dbReference type="Proteomes" id="UP000077421">
    <property type="component" value="Unassembled WGS sequence"/>
</dbReference>
<sequence>MQIFSLTWIVISVCCTFWLVKDLRHQPEIMSMMKIAWILITLYLGFIGIWLYHRSCREPEPGTHDAFVAPMWKQSVGSVMHCVAGDALGIVAASTVATWLRLPESQSMVVEYIAGFLMGWLFFQTIPMMKMNGTTFKHELKTAFFAEFLSLTFMVIGMFPTMAYFMRIWHVMSAVDLRFWLIMSISILIGSIVTYPINWWMVRRGMKHGMGSSHVLGHGGNHGLHQEVHTSEHDKDVAVHHKLSHKH</sequence>
<dbReference type="RefSeq" id="WP_067564953.1">
    <property type="nucleotide sequence ID" value="NZ_LSUQ01000028.1"/>
</dbReference>
<feature type="domain" description="DUF4396" evidence="2">
    <location>
        <begin position="72"/>
        <end position="207"/>
    </location>
</feature>
<keyword evidence="1" id="KW-0472">Membrane</keyword>
<keyword evidence="5" id="KW-1185">Reference proteome</keyword>
<evidence type="ECO:0000313" key="5">
    <source>
        <dbReference type="Proteomes" id="UP000053557"/>
    </source>
</evidence>
<dbReference type="AlphaFoldDB" id="A0A101XTF4"/>
<organism evidence="3 5">
    <name type="scientific">Ferroacidibacillus organovorans</name>
    <dbReference type="NCBI Taxonomy" id="1765683"/>
    <lineage>
        <taxon>Bacteria</taxon>
        <taxon>Bacillati</taxon>
        <taxon>Bacillota</taxon>
        <taxon>Bacilli</taxon>
        <taxon>Bacillales</taxon>
        <taxon>Alicyclobacillaceae</taxon>
        <taxon>Ferroacidibacillus</taxon>
    </lineage>
</organism>
<feature type="transmembrane region" description="Helical" evidence="1">
    <location>
        <begin position="144"/>
        <end position="165"/>
    </location>
</feature>
<accession>A0A101XTF4</accession>
<dbReference type="STRING" id="1765683.B2M26_03295"/>
<comment type="caution">
    <text evidence="3">The sequence shown here is derived from an EMBL/GenBank/DDBJ whole genome shotgun (WGS) entry which is preliminary data.</text>
</comment>
<gene>
    <name evidence="3" type="ORF">ATW55_11720</name>
    <name evidence="4" type="ORF">AYW79_09645</name>
</gene>
<proteinExistence type="predicted"/>
<evidence type="ECO:0000256" key="1">
    <source>
        <dbReference type="SAM" id="Phobius"/>
    </source>
</evidence>
<dbReference type="InterPro" id="IPR025509">
    <property type="entry name" value="DUF4396"/>
</dbReference>
<feature type="transmembrane region" description="Helical" evidence="1">
    <location>
        <begin position="6"/>
        <end position="23"/>
    </location>
</feature>
<evidence type="ECO:0000313" key="3">
    <source>
        <dbReference type="EMBL" id="KUO97254.1"/>
    </source>
</evidence>
<name>A0A101XTF4_9BACL</name>
<protein>
    <recommendedName>
        <fullName evidence="2">DUF4396 domain-containing protein</fullName>
    </recommendedName>
</protein>
<dbReference type="Proteomes" id="UP000053557">
    <property type="component" value="Unassembled WGS sequence"/>
</dbReference>
<evidence type="ECO:0000313" key="4">
    <source>
        <dbReference type="EMBL" id="OAG93611.1"/>
    </source>
</evidence>
<feature type="transmembrane region" description="Helical" evidence="1">
    <location>
        <begin position="177"/>
        <end position="197"/>
    </location>
</feature>
<dbReference type="EMBL" id="LSUQ01000028">
    <property type="protein sequence ID" value="OAG93611.1"/>
    <property type="molecule type" value="Genomic_DNA"/>
</dbReference>